<feature type="compositionally biased region" description="Pro residues" evidence="1">
    <location>
        <begin position="65"/>
        <end position="74"/>
    </location>
</feature>
<proteinExistence type="predicted"/>
<protein>
    <submittedName>
        <fullName evidence="2">Uncharacterized protein</fullName>
    </submittedName>
</protein>
<evidence type="ECO:0000313" key="2">
    <source>
        <dbReference type="EMBL" id="AWW11473.1"/>
    </source>
</evidence>
<sequence>MTTTWTTVRRGAARTLGEEEEEEEEEEEGRGRNRQAGGRGKGGPGRGRNLIAPPVVSCSRLRTARPPPDAPRPPTQRRRRAPRDGRGVSRSPPADRGSDRAPLGAHRATRQQ</sequence>
<name>A0A2Z4H9W6_HHV1</name>
<dbReference type="EMBL" id="MG999878">
    <property type="protein sequence ID" value="AWW11473.1"/>
    <property type="molecule type" value="Genomic_DNA"/>
</dbReference>
<organism evidence="2">
    <name type="scientific">Human herpesvirus 1</name>
    <name type="common">HHV-1</name>
    <name type="synonym">Human herpes simplex virus 1</name>
    <dbReference type="NCBI Taxonomy" id="10298"/>
    <lineage>
        <taxon>Viruses</taxon>
        <taxon>Duplodnaviria</taxon>
        <taxon>Heunggongvirae</taxon>
        <taxon>Peploviricota</taxon>
        <taxon>Herviviricetes</taxon>
        <taxon>Herpesvirales</taxon>
        <taxon>Orthoherpesviridae</taxon>
        <taxon>Alphaherpesvirinae</taxon>
        <taxon>Simplexvirus</taxon>
        <taxon>Simplexvirus humanalpha1</taxon>
    </lineage>
</organism>
<feature type="region of interest" description="Disordered" evidence="1">
    <location>
        <begin position="1"/>
        <end position="112"/>
    </location>
</feature>
<reference evidence="2" key="1">
    <citation type="journal article" date="2018" name="MSphere">
        <title>Ultrasensitive Capture of Human Herpes Simplex Virus Genomes Directly from Clinical Samples Reveals Extraordinarily Limited Evolution in Cell Culture.</title>
        <authorList>
            <person name="Greninger A.L."/>
            <person name="Roychoudhury P."/>
            <person name="Xie H."/>
            <person name="Casto A."/>
            <person name="Cent A."/>
            <person name="Pepper G."/>
            <person name="Koelle D.M."/>
            <person name="Huang M.L."/>
            <person name="Wald A."/>
            <person name="Johnston C."/>
            <person name="Jerome K.R."/>
        </authorList>
    </citation>
    <scope>NUCLEOTIDE SEQUENCE</scope>
    <source>
        <strain evidence="2">1998-6343</strain>
    </source>
</reference>
<feature type="compositionally biased region" description="Acidic residues" evidence="1">
    <location>
        <begin position="18"/>
        <end position="28"/>
    </location>
</feature>
<organismHost>
    <name type="scientific">Homo sapiens</name>
    <name type="common">Human</name>
    <dbReference type="NCBI Taxonomy" id="9606"/>
</organismHost>
<evidence type="ECO:0000256" key="1">
    <source>
        <dbReference type="SAM" id="MobiDB-lite"/>
    </source>
</evidence>
<accession>A0A2Z4H9W6</accession>
<feature type="compositionally biased region" description="Gly residues" evidence="1">
    <location>
        <begin position="37"/>
        <end position="46"/>
    </location>
</feature>